<keyword evidence="1" id="KW-0812">Transmembrane</keyword>
<proteinExistence type="predicted"/>
<feature type="transmembrane region" description="Helical" evidence="1">
    <location>
        <begin position="31"/>
        <end position="51"/>
    </location>
</feature>
<sequence length="52" mass="5968">MRWHSMPNLTMMTPYSKSVTDQNQFLTDKRLASGFPIVVEVTPLLLIVLFVT</sequence>
<keyword evidence="1" id="KW-0472">Membrane</keyword>
<dbReference type="AlphaFoldDB" id="A0A914R7F8"/>
<reference evidence="3" key="1">
    <citation type="submission" date="2022-11" db="UniProtKB">
        <authorList>
            <consortium name="WormBaseParasite"/>
        </authorList>
    </citation>
    <scope>IDENTIFICATION</scope>
</reference>
<accession>A0A914R7F8</accession>
<protein>
    <submittedName>
        <fullName evidence="3">Uncharacterized protein</fullName>
    </submittedName>
</protein>
<dbReference type="WBParaSite" id="PEQ_0000219801-mRNA-1">
    <property type="protein sequence ID" value="PEQ_0000219801-mRNA-1"/>
    <property type="gene ID" value="PEQ_0000219801"/>
</dbReference>
<keyword evidence="1" id="KW-1133">Transmembrane helix</keyword>
<dbReference type="Proteomes" id="UP000887564">
    <property type="component" value="Unplaced"/>
</dbReference>
<evidence type="ECO:0000313" key="2">
    <source>
        <dbReference type="Proteomes" id="UP000887564"/>
    </source>
</evidence>
<evidence type="ECO:0000313" key="3">
    <source>
        <dbReference type="WBParaSite" id="PEQ_0000219801-mRNA-1"/>
    </source>
</evidence>
<organism evidence="2 3">
    <name type="scientific">Parascaris equorum</name>
    <name type="common">Equine roundworm</name>
    <dbReference type="NCBI Taxonomy" id="6256"/>
    <lineage>
        <taxon>Eukaryota</taxon>
        <taxon>Metazoa</taxon>
        <taxon>Ecdysozoa</taxon>
        <taxon>Nematoda</taxon>
        <taxon>Chromadorea</taxon>
        <taxon>Rhabditida</taxon>
        <taxon>Spirurina</taxon>
        <taxon>Ascaridomorpha</taxon>
        <taxon>Ascaridoidea</taxon>
        <taxon>Ascarididae</taxon>
        <taxon>Parascaris</taxon>
    </lineage>
</organism>
<name>A0A914R7F8_PAREQ</name>
<keyword evidence="2" id="KW-1185">Reference proteome</keyword>
<evidence type="ECO:0000256" key="1">
    <source>
        <dbReference type="SAM" id="Phobius"/>
    </source>
</evidence>